<protein>
    <submittedName>
        <fullName evidence="1">Uncharacterized protein</fullName>
    </submittedName>
</protein>
<proteinExistence type="predicted"/>
<dbReference type="EMBL" id="JBBNAF010000013">
    <property type="protein sequence ID" value="KAK9087821.1"/>
    <property type="molecule type" value="Genomic_DNA"/>
</dbReference>
<sequence>MPFVLGSLSRSVYSSYISDTSTPYGLNPYGLSLGLYHSFCPSFLGSFCCY</sequence>
<reference evidence="1 2" key="1">
    <citation type="submission" date="2024-01" db="EMBL/GenBank/DDBJ databases">
        <title>Genome assemblies of Stephania.</title>
        <authorList>
            <person name="Yang L."/>
        </authorList>
    </citation>
    <scope>NUCLEOTIDE SEQUENCE [LARGE SCALE GENOMIC DNA]</scope>
    <source>
        <strain evidence="1">YNDBR</strain>
        <tissue evidence="1">Leaf</tissue>
    </source>
</reference>
<dbReference type="AlphaFoldDB" id="A0AAP0E753"/>
<accession>A0AAP0E753</accession>
<keyword evidence="2" id="KW-1185">Reference proteome</keyword>
<gene>
    <name evidence="1" type="ORF">Syun_030215</name>
</gene>
<organism evidence="1 2">
    <name type="scientific">Stephania yunnanensis</name>
    <dbReference type="NCBI Taxonomy" id="152371"/>
    <lineage>
        <taxon>Eukaryota</taxon>
        <taxon>Viridiplantae</taxon>
        <taxon>Streptophyta</taxon>
        <taxon>Embryophyta</taxon>
        <taxon>Tracheophyta</taxon>
        <taxon>Spermatophyta</taxon>
        <taxon>Magnoliopsida</taxon>
        <taxon>Ranunculales</taxon>
        <taxon>Menispermaceae</taxon>
        <taxon>Menispermoideae</taxon>
        <taxon>Cissampelideae</taxon>
        <taxon>Stephania</taxon>
    </lineage>
</organism>
<dbReference type="Proteomes" id="UP001420932">
    <property type="component" value="Unassembled WGS sequence"/>
</dbReference>
<comment type="caution">
    <text evidence="1">The sequence shown here is derived from an EMBL/GenBank/DDBJ whole genome shotgun (WGS) entry which is preliminary data.</text>
</comment>
<evidence type="ECO:0000313" key="1">
    <source>
        <dbReference type="EMBL" id="KAK9087821.1"/>
    </source>
</evidence>
<evidence type="ECO:0000313" key="2">
    <source>
        <dbReference type="Proteomes" id="UP001420932"/>
    </source>
</evidence>
<name>A0AAP0E753_9MAGN</name>